<evidence type="ECO:0000256" key="3">
    <source>
        <dbReference type="SAM" id="MobiDB-lite"/>
    </source>
</evidence>
<dbReference type="SUPFAM" id="SSF56672">
    <property type="entry name" value="DNA/RNA polymerases"/>
    <property type="match status" value="1"/>
</dbReference>
<dbReference type="PANTHER" id="PTHR11439">
    <property type="entry name" value="GAG-POL-RELATED RETROTRANSPOSON"/>
    <property type="match status" value="1"/>
</dbReference>
<dbReference type="SMART" id="SM00343">
    <property type="entry name" value="ZnF_C2HC"/>
    <property type="match status" value="2"/>
</dbReference>
<evidence type="ECO:0000256" key="1">
    <source>
        <dbReference type="ARBA" id="ARBA00022750"/>
    </source>
</evidence>
<dbReference type="InterPro" id="IPR001878">
    <property type="entry name" value="Znf_CCHC"/>
</dbReference>
<evidence type="ECO:0000256" key="2">
    <source>
        <dbReference type="PROSITE-ProRule" id="PRU00047"/>
    </source>
</evidence>
<dbReference type="PANTHER" id="PTHR11439:SF495">
    <property type="entry name" value="REVERSE TRANSCRIPTASE, RNA-DEPENDENT DNA POLYMERASE-RELATED"/>
    <property type="match status" value="1"/>
</dbReference>
<keyword evidence="1" id="KW-0064">Aspartyl protease</keyword>
<feature type="region of interest" description="Disordered" evidence="3">
    <location>
        <begin position="766"/>
        <end position="796"/>
    </location>
</feature>
<dbReference type="Pfam" id="PF07727">
    <property type="entry name" value="RVT_2"/>
    <property type="match status" value="1"/>
</dbReference>
<feature type="compositionally biased region" description="Polar residues" evidence="3">
    <location>
        <begin position="776"/>
        <end position="796"/>
    </location>
</feature>
<accession>A0A699GJG7</accession>
<dbReference type="Gene3D" id="4.10.60.10">
    <property type="entry name" value="Zinc finger, CCHC-type"/>
    <property type="match status" value="1"/>
</dbReference>
<sequence>MDQQNPTLAKIPILDTEIFEKWQFRIQQYLQHEHYALWEVIKFGDSYEVPASTTSTTTTDTSSDVTGKKKGRTVTLTAEDMQKRKNDVKARTTLIGNEATKKTKKNLLKQQYGNFKAEGSETLEQTFNRLQVIVGQLQFMDVEIEQDDLNQKFLTKVQKKSKPNSQNMAFISSTKHSRGNEDVNTASVSTASTNVPTASANIGMASISQDTACAYIASQSNGKKIRIQGTDMAGFDKSEVKCFNCHKMGHFARECRALKSQDRGRRDNYKQGSKVEEQAPKAPMAIDRVGWDWSYMANDEENHALVADKKSPIEFALMANTSAKSKVFDNSLCSKDCKKNTDNLNNKNKEGLGYNIVPPPPAQIYSSPKKDLSWTGLFEFKDDTVTNYSRHAPTIESSPDDAQNRNSSVTEEASPSTILPKSFIKFVKANDSLTKSKIDKAEKAKKYPVKYAEQYRKPTQKPNVRGNQRNWNNLKSHQFGPNFKMKKNACFNCGDFNHLAYDCKKRGSSQNKFDDKGYWDSGCSRHMTSNISYLSDFEPFDEGYVSFGQGGYKITRKRTIKTGKLEFENVYFMKDLKYNLFSVSQICDNKNKVLFTDSECIVLGRNFKLSDDDNVLLRTPRQHNMYLIDLNNIFPHEDLTCLVAKASADECMLWHRRLEAARTMLVDAKLLVTFWAEAVNTACYVQNRVLVNKSQNKTPYELFNGRTPAIGFLKSFSCHVMILNTLDNLGKFKEKGDEEVKKNVSSLRYIALPNWVHDALLESSLSKPQDDCSTDAPESNRNSNPTATLTNPPADQLETLTVETPIPTVEAIQVELLQFKIQNVWTLVDCPKGVRPIGTKWVLKNKKDKRGIVIRNKARLVAQGHIQEEGINYDEVFAPVARIEAIRLFLAYASFMSFTVYQMDVKSAFLYGTIDEEVYMMQPLGFQDPEFPVKVYKVEKAMYGLHQAPRAWYVLLKEDGIFLSQDKYVGDILKKFRYSDVRSSNTPMDKENPWGKDGTGKDVDLHLYRSMIGSLMYLTASRPDIMFAICACARHQVTPKECHLHAVKRIFRYLKGHPKLGLSYPKESPFDLVAYSDNDYGGAIQDCKSTTRVCQFLGRRIETTEEGTKILATIDGILRTVTESPLRRNIKLQDEEGISSLPDMELFENLTLMGYNISPNQKFTFQKDEPTSPLRDVNKGEAFPTKSSLGANQDRANIAKTSTLPYDSAPRVTSPAAAEGTQELEINKLKARVKLLEDREGVDAERFEDDAPIKGRNLDEGEAAAERVSDDTEEMETILTSIDTTTVLASEVADVPTSSGSIPTASSPVAEVPTGSDVVPTASQVFATATVVQEQIDAQVARELEEQMAREDQRMFEQVARDAKVARIYAEEELQMMINILDRSNETVLKYLQEYEQFAADLSIRERAELINNLIKYQENYAQILKFQTQQRKPWSKKQNRDYYMAVIKSNVGWKVKDFRGMTFDEIEAKFTTVSKKLEDFIPMGSKEESERLKTKGLSLEQESVKKLKTSEEVVEEAKSPDEVPEEKVKEMMQLVPIEEVYVEDLQIKHPIID</sequence>
<comment type="caution">
    <text evidence="5">The sequence shown here is derived from an EMBL/GenBank/DDBJ whole genome shotgun (WGS) entry which is preliminary data.</text>
</comment>
<keyword evidence="2" id="KW-0863">Zinc-finger</keyword>
<dbReference type="Pfam" id="PF14223">
    <property type="entry name" value="Retrotran_gag_2"/>
    <property type="match status" value="1"/>
</dbReference>
<dbReference type="InterPro" id="IPR043502">
    <property type="entry name" value="DNA/RNA_pol_sf"/>
</dbReference>
<feature type="region of interest" description="Disordered" evidence="3">
    <location>
        <begin position="1170"/>
        <end position="1189"/>
    </location>
</feature>
<dbReference type="PROSITE" id="PS50158">
    <property type="entry name" value="ZF_CCHC"/>
    <property type="match status" value="2"/>
</dbReference>
<organism evidence="5">
    <name type="scientific">Tanacetum cinerariifolium</name>
    <name type="common">Dalmatian daisy</name>
    <name type="synonym">Chrysanthemum cinerariifolium</name>
    <dbReference type="NCBI Taxonomy" id="118510"/>
    <lineage>
        <taxon>Eukaryota</taxon>
        <taxon>Viridiplantae</taxon>
        <taxon>Streptophyta</taxon>
        <taxon>Embryophyta</taxon>
        <taxon>Tracheophyta</taxon>
        <taxon>Spermatophyta</taxon>
        <taxon>Magnoliopsida</taxon>
        <taxon>eudicotyledons</taxon>
        <taxon>Gunneridae</taxon>
        <taxon>Pentapetalae</taxon>
        <taxon>asterids</taxon>
        <taxon>campanulids</taxon>
        <taxon>Asterales</taxon>
        <taxon>Asteraceae</taxon>
        <taxon>Asteroideae</taxon>
        <taxon>Anthemideae</taxon>
        <taxon>Anthemidinae</taxon>
        <taxon>Tanacetum</taxon>
    </lineage>
</organism>
<proteinExistence type="predicted"/>
<gene>
    <name evidence="5" type="ORF">Tci_001927</name>
</gene>
<feature type="region of interest" description="Disordered" evidence="3">
    <location>
        <begin position="1296"/>
        <end position="1315"/>
    </location>
</feature>
<feature type="region of interest" description="Disordered" evidence="3">
    <location>
        <begin position="449"/>
        <end position="471"/>
    </location>
</feature>
<dbReference type="Pfam" id="PF22936">
    <property type="entry name" value="Pol_BBD"/>
    <property type="match status" value="1"/>
</dbReference>
<evidence type="ECO:0000313" key="5">
    <source>
        <dbReference type="EMBL" id="GEU29949.1"/>
    </source>
</evidence>
<dbReference type="InterPro" id="IPR036875">
    <property type="entry name" value="Znf_CCHC_sf"/>
</dbReference>
<protein>
    <recommendedName>
        <fullName evidence="4">CCHC-type domain-containing protein</fullName>
    </recommendedName>
</protein>
<feature type="compositionally biased region" description="Polar residues" evidence="3">
    <location>
        <begin position="1296"/>
        <end position="1307"/>
    </location>
</feature>
<feature type="compositionally biased region" description="Low complexity" evidence="3">
    <location>
        <begin position="52"/>
        <end position="64"/>
    </location>
</feature>
<keyword evidence="2" id="KW-0479">Metal-binding</keyword>
<dbReference type="SUPFAM" id="SSF57756">
    <property type="entry name" value="Retrovirus zinc finger-like domains"/>
    <property type="match status" value="2"/>
</dbReference>
<dbReference type="GO" id="GO:0003676">
    <property type="term" value="F:nucleic acid binding"/>
    <property type="evidence" value="ECO:0007669"/>
    <property type="project" value="InterPro"/>
</dbReference>
<dbReference type="EMBL" id="BKCJ010000114">
    <property type="protein sequence ID" value="GEU29949.1"/>
    <property type="molecule type" value="Genomic_DNA"/>
</dbReference>
<dbReference type="GO" id="GO:0008270">
    <property type="term" value="F:zinc ion binding"/>
    <property type="evidence" value="ECO:0007669"/>
    <property type="project" value="UniProtKB-KW"/>
</dbReference>
<feature type="region of interest" description="Disordered" evidence="3">
    <location>
        <begin position="390"/>
        <end position="414"/>
    </location>
</feature>
<feature type="domain" description="CCHC-type" evidence="4">
    <location>
        <begin position="490"/>
        <end position="505"/>
    </location>
</feature>
<dbReference type="Pfam" id="PF00098">
    <property type="entry name" value="zf-CCHC"/>
    <property type="match status" value="2"/>
</dbReference>
<dbReference type="InterPro" id="IPR054722">
    <property type="entry name" value="PolX-like_BBD"/>
</dbReference>
<keyword evidence="2" id="KW-0862">Zinc</keyword>
<evidence type="ECO:0000259" key="4">
    <source>
        <dbReference type="PROSITE" id="PS50158"/>
    </source>
</evidence>
<dbReference type="GO" id="GO:0004190">
    <property type="term" value="F:aspartic-type endopeptidase activity"/>
    <property type="evidence" value="ECO:0007669"/>
    <property type="project" value="UniProtKB-KW"/>
</dbReference>
<feature type="region of interest" description="Disordered" evidence="3">
    <location>
        <begin position="51"/>
        <end position="70"/>
    </location>
</feature>
<keyword evidence="1" id="KW-0378">Hydrolase</keyword>
<reference evidence="5" key="1">
    <citation type="journal article" date="2019" name="Sci. Rep.">
        <title>Draft genome of Tanacetum cinerariifolium, the natural source of mosquito coil.</title>
        <authorList>
            <person name="Yamashiro T."/>
            <person name="Shiraishi A."/>
            <person name="Satake H."/>
            <person name="Nakayama K."/>
        </authorList>
    </citation>
    <scope>NUCLEOTIDE SEQUENCE</scope>
</reference>
<dbReference type="InterPro" id="IPR013103">
    <property type="entry name" value="RVT_2"/>
</dbReference>
<name>A0A699GJG7_TANCI</name>
<keyword evidence="1" id="KW-0645">Protease</keyword>
<feature type="domain" description="CCHC-type" evidence="4">
    <location>
        <begin position="241"/>
        <end position="256"/>
    </location>
</feature>
<feature type="compositionally biased region" description="Polar residues" evidence="3">
    <location>
        <begin position="460"/>
        <end position="471"/>
    </location>
</feature>